<dbReference type="EMBL" id="AMQN01038077">
    <property type="status" value="NOT_ANNOTATED_CDS"/>
    <property type="molecule type" value="Genomic_DNA"/>
</dbReference>
<reference evidence="7 9" key="2">
    <citation type="journal article" date="2013" name="Nature">
        <title>Insights into bilaterian evolution from three spiralian genomes.</title>
        <authorList>
            <person name="Simakov O."/>
            <person name="Marletaz F."/>
            <person name="Cho S.J."/>
            <person name="Edsinger-Gonzales E."/>
            <person name="Havlak P."/>
            <person name="Hellsten U."/>
            <person name="Kuo D.H."/>
            <person name="Larsson T."/>
            <person name="Lv J."/>
            <person name="Arendt D."/>
            <person name="Savage R."/>
            <person name="Osoegawa K."/>
            <person name="de Jong P."/>
            <person name="Grimwood J."/>
            <person name="Chapman J.A."/>
            <person name="Shapiro H."/>
            <person name="Aerts A."/>
            <person name="Otillar R.P."/>
            <person name="Terry A.Y."/>
            <person name="Boore J.L."/>
            <person name="Grigoriev I.V."/>
            <person name="Lindberg D.R."/>
            <person name="Seaver E.C."/>
            <person name="Weisblat D.A."/>
            <person name="Putnam N.H."/>
            <person name="Rokhsar D.S."/>
        </authorList>
    </citation>
    <scope>NUCLEOTIDE SEQUENCE</scope>
    <source>
        <strain evidence="7 9">I ESC-2004</strain>
    </source>
</reference>
<keyword evidence="9" id="KW-1185">Reference proteome</keyword>
<organism evidence="7">
    <name type="scientific">Capitella teleta</name>
    <name type="common">Polychaete worm</name>
    <dbReference type="NCBI Taxonomy" id="283909"/>
    <lineage>
        <taxon>Eukaryota</taxon>
        <taxon>Metazoa</taxon>
        <taxon>Spiralia</taxon>
        <taxon>Lophotrochozoa</taxon>
        <taxon>Annelida</taxon>
        <taxon>Polychaeta</taxon>
        <taxon>Sedentaria</taxon>
        <taxon>Scolecida</taxon>
        <taxon>Capitellidae</taxon>
        <taxon>Capitella</taxon>
    </lineage>
</organism>
<sequence length="112" mass="12583">MALLIQPTIAPDSTWAPDVPLTHTFDFYIGLILAISSCLFIGSSFIVKKKGLRKVAFRAGDGGHGYLKEQLWWAGMVLSSILYAKESSAKNFFIGKKYFWAHLRFLTLVIIK</sequence>
<dbReference type="PANTHER" id="PTHR12570:SF92">
    <property type="entry name" value="SPICHTHYIN, ISOFORM B"/>
    <property type="match status" value="1"/>
</dbReference>
<dbReference type="Pfam" id="PF05653">
    <property type="entry name" value="Mg_trans_NIPA"/>
    <property type="match status" value="1"/>
</dbReference>
<evidence type="ECO:0000256" key="4">
    <source>
        <dbReference type="ARBA" id="ARBA00022989"/>
    </source>
</evidence>
<dbReference type="Proteomes" id="UP000014760">
    <property type="component" value="Unassembled WGS sequence"/>
</dbReference>
<protein>
    <recommendedName>
        <fullName evidence="10">Magnesium transporter NIPA2</fullName>
    </recommendedName>
</protein>
<dbReference type="AlphaFoldDB" id="R7V9G7"/>
<reference evidence="9" key="1">
    <citation type="submission" date="2012-12" db="EMBL/GenBank/DDBJ databases">
        <authorList>
            <person name="Hellsten U."/>
            <person name="Grimwood J."/>
            <person name="Chapman J.A."/>
            <person name="Shapiro H."/>
            <person name="Aerts A."/>
            <person name="Otillar R.P."/>
            <person name="Terry A.Y."/>
            <person name="Boore J.L."/>
            <person name="Simakov O."/>
            <person name="Marletaz F."/>
            <person name="Cho S.-J."/>
            <person name="Edsinger-Gonzales E."/>
            <person name="Havlak P."/>
            <person name="Kuo D.-H."/>
            <person name="Larsson T."/>
            <person name="Lv J."/>
            <person name="Arendt D."/>
            <person name="Savage R."/>
            <person name="Osoegawa K."/>
            <person name="de Jong P."/>
            <person name="Lindberg D.R."/>
            <person name="Seaver E.C."/>
            <person name="Weisblat D.A."/>
            <person name="Putnam N.H."/>
            <person name="Grigoriev I.V."/>
            <person name="Rokhsar D.S."/>
        </authorList>
    </citation>
    <scope>NUCLEOTIDE SEQUENCE</scope>
    <source>
        <strain evidence="9">I ESC-2004</strain>
    </source>
</reference>
<dbReference type="EMBL" id="KB293992">
    <property type="protein sequence ID" value="ELU15142.1"/>
    <property type="molecule type" value="Genomic_DNA"/>
</dbReference>
<dbReference type="PANTHER" id="PTHR12570">
    <property type="match status" value="1"/>
</dbReference>
<evidence type="ECO:0000256" key="5">
    <source>
        <dbReference type="ARBA" id="ARBA00023136"/>
    </source>
</evidence>
<comment type="subcellular location">
    <subcellularLocation>
        <location evidence="1">Membrane</location>
        <topology evidence="1">Multi-pass membrane protein</topology>
    </subcellularLocation>
</comment>
<name>R7V9G7_CAPTE</name>
<dbReference type="GO" id="GO:0016020">
    <property type="term" value="C:membrane"/>
    <property type="evidence" value="ECO:0007669"/>
    <property type="project" value="UniProtKB-SubCell"/>
</dbReference>
<accession>R7V9G7</accession>
<keyword evidence="4 6" id="KW-1133">Transmembrane helix</keyword>
<keyword evidence="3 6" id="KW-0812">Transmembrane</keyword>
<comment type="similarity">
    <text evidence="2">Belongs to the NIPA family.</text>
</comment>
<dbReference type="InterPro" id="IPR008521">
    <property type="entry name" value="Mg_trans_NIPA"/>
</dbReference>
<evidence type="ECO:0000256" key="2">
    <source>
        <dbReference type="ARBA" id="ARBA00007230"/>
    </source>
</evidence>
<evidence type="ECO:0000256" key="3">
    <source>
        <dbReference type="ARBA" id="ARBA00022692"/>
    </source>
</evidence>
<evidence type="ECO:0000313" key="9">
    <source>
        <dbReference type="Proteomes" id="UP000014760"/>
    </source>
</evidence>
<dbReference type="HOGENOM" id="CLU_2148206_0_0_1"/>
<proteinExistence type="inferred from homology"/>
<reference evidence="8" key="3">
    <citation type="submission" date="2015-06" db="UniProtKB">
        <authorList>
            <consortium name="EnsemblMetazoa"/>
        </authorList>
    </citation>
    <scope>IDENTIFICATION</scope>
</reference>
<gene>
    <name evidence="7" type="ORF">CAPTEDRAFT_216639</name>
</gene>
<dbReference type="OrthoDB" id="6428174at2759"/>
<evidence type="ECO:0000256" key="1">
    <source>
        <dbReference type="ARBA" id="ARBA00004141"/>
    </source>
</evidence>
<evidence type="ECO:0000256" key="6">
    <source>
        <dbReference type="SAM" id="Phobius"/>
    </source>
</evidence>
<dbReference type="GO" id="GO:0015095">
    <property type="term" value="F:magnesium ion transmembrane transporter activity"/>
    <property type="evidence" value="ECO:0007669"/>
    <property type="project" value="InterPro"/>
</dbReference>
<evidence type="ECO:0000313" key="8">
    <source>
        <dbReference type="EnsemblMetazoa" id="CapteP216639"/>
    </source>
</evidence>
<dbReference type="STRING" id="283909.R7V9G7"/>
<evidence type="ECO:0000313" key="7">
    <source>
        <dbReference type="EMBL" id="ELU15142.1"/>
    </source>
</evidence>
<keyword evidence="5 6" id="KW-0472">Membrane</keyword>
<dbReference type="EnsemblMetazoa" id="CapteT216639">
    <property type="protein sequence ID" value="CapteP216639"/>
    <property type="gene ID" value="CapteG216639"/>
</dbReference>
<evidence type="ECO:0008006" key="10">
    <source>
        <dbReference type="Google" id="ProtNLM"/>
    </source>
</evidence>
<feature type="transmembrane region" description="Helical" evidence="6">
    <location>
        <begin position="27"/>
        <end position="47"/>
    </location>
</feature>